<reference evidence="1 2" key="1">
    <citation type="journal article" date="2023" name="Commun. Biol.">
        <title>Reorganization of the ancestral sex-determining regions during the evolution of trioecy in Pleodorina starrii.</title>
        <authorList>
            <person name="Takahashi K."/>
            <person name="Suzuki S."/>
            <person name="Kawai-Toyooka H."/>
            <person name="Yamamoto K."/>
            <person name="Hamaji T."/>
            <person name="Ootsuki R."/>
            <person name="Yamaguchi H."/>
            <person name="Kawachi M."/>
            <person name="Higashiyama T."/>
            <person name="Nozaki H."/>
        </authorList>
    </citation>
    <scope>NUCLEOTIDE SEQUENCE [LARGE SCALE GENOMIC DNA]</scope>
    <source>
        <strain evidence="1 2">NIES-4479</strain>
    </source>
</reference>
<proteinExistence type="predicted"/>
<dbReference type="EMBL" id="BRXU01000006">
    <property type="protein sequence ID" value="GLC52404.1"/>
    <property type="molecule type" value="Genomic_DNA"/>
</dbReference>
<protein>
    <submittedName>
        <fullName evidence="1">Uncharacterized protein</fullName>
    </submittedName>
</protein>
<evidence type="ECO:0000313" key="1">
    <source>
        <dbReference type="EMBL" id="GLC52404.1"/>
    </source>
</evidence>
<keyword evidence="2" id="KW-1185">Reference proteome</keyword>
<evidence type="ECO:0000313" key="2">
    <source>
        <dbReference type="Proteomes" id="UP001165080"/>
    </source>
</evidence>
<gene>
    <name evidence="1" type="primary">PLESTB001019</name>
    <name evidence="1" type="ORF">PLESTB_000625500</name>
</gene>
<sequence>MSSSDPSGVRSAAGDPARAVVGEVSSVAGRRSIPAASSGAVCARRRNMAPVGMLRMAPPTSQRDSMKVRVVTAEDHVLSDKLMLSMVCVLGLMDY</sequence>
<dbReference type="AlphaFoldDB" id="A0A9W6BHY5"/>
<comment type="caution">
    <text evidence="1">The sequence shown here is derived from an EMBL/GenBank/DDBJ whole genome shotgun (WGS) entry which is preliminary data.</text>
</comment>
<dbReference type="Proteomes" id="UP001165080">
    <property type="component" value="Unassembled WGS sequence"/>
</dbReference>
<accession>A0A9W6BHY5</accession>
<organism evidence="1 2">
    <name type="scientific">Pleodorina starrii</name>
    <dbReference type="NCBI Taxonomy" id="330485"/>
    <lineage>
        <taxon>Eukaryota</taxon>
        <taxon>Viridiplantae</taxon>
        <taxon>Chlorophyta</taxon>
        <taxon>core chlorophytes</taxon>
        <taxon>Chlorophyceae</taxon>
        <taxon>CS clade</taxon>
        <taxon>Chlamydomonadales</taxon>
        <taxon>Volvocaceae</taxon>
        <taxon>Pleodorina</taxon>
    </lineage>
</organism>
<name>A0A9W6BHY5_9CHLO</name>